<evidence type="ECO:0000256" key="1">
    <source>
        <dbReference type="ARBA" id="ARBA00022574"/>
    </source>
</evidence>
<dbReference type="InterPro" id="IPR007685">
    <property type="entry name" value="RelA_SpoT"/>
</dbReference>
<dbReference type="Gene3D" id="2.130.10.10">
    <property type="entry name" value="YVTN repeat-like/Quinoprotein amine dehydrogenase"/>
    <property type="match status" value="4"/>
</dbReference>
<evidence type="ECO:0000259" key="4">
    <source>
        <dbReference type="PROSITE" id="PS50837"/>
    </source>
</evidence>
<dbReference type="Pfam" id="PF00400">
    <property type="entry name" value="WD40"/>
    <property type="match status" value="3"/>
</dbReference>
<dbReference type="InterPro" id="IPR056884">
    <property type="entry name" value="NPHP3-like_N"/>
</dbReference>
<dbReference type="Pfam" id="PF04607">
    <property type="entry name" value="RelA_SpoT"/>
    <property type="match status" value="1"/>
</dbReference>
<dbReference type="PANTHER" id="PTHR10039:SF17">
    <property type="entry name" value="FUNGAL STAND N-TERMINAL GOODBYE DOMAIN-CONTAINING PROTEIN-RELATED"/>
    <property type="match status" value="1"/>
</dbReference>
<accession>A0A9N9UHE5</accession>
<dbReference type="Proteomes" id="UP000754883">
    <property type="component" value="Unassembled WGS sequence"/>
</dbReference>
<evidence type="ECO:0000313" key="5">
    <source>
        <dbReference type="EMBL" id="CAG9986827.1"/>
    </source>
</evidence>
<protein>
    <recommendedName>
        <fullName evidence="4">NACHT domain-containing protein</fullName>
    </recommendedName>
</protein>
<dbReference type="Pfam" id="PF24883">
    <property type="entry name" value="NPHP3_N"/>
    <property type="match status" value="1"/>
</dbReference>
<dbReference type="InterPro" id="IPR007111">
    <property type="entry name" value="NACHT_NTPase"/>
</dbReference>
<dbReference type="InterPro" id="IPR043519">
    <property type="entry name" value="NT_sf"/>
</dbReference>
<feature type="repeat" description="WD" evidence="3">
    <location>
        <begin position="928"/>
        <end position="969"/>
    </location>
</feature>
<dbReference type="Gene3D" id="3.40.50.300">
    <property type="entry name" value="P-loop containing nucleotide triphosphate hydrolases"/>
    <property type="match status" value="1"/>
</dbReference>
<comment type="caution">
    <text evidence="5">The sequence shown here is derived from an EMBL/GenBank/DDBJ whole genome shotgun (WGS) entry which is preliminary data.</text>
</comment>
<dbReference type="InterPro" id="IPR001680">
    <property type="entry name" value="WD40_rpt"/>
</dbReference>
<dbReference type="PROSITE" id="PS50082">
    <property type="entry name" value="WD_REPEATS_2"/>
    <property type="match status" value="2"/>
</dbReference>
<evidence type="ECO:0000313" key="6">
    <source>
        <dbReference type="Proteomes" id="UP000754883"/>
    </source>
</evidence>
<dbReference type="SMART" id="SM00954">
    <property type="entry name" value="RelA_SpoT"/>
    <property type="match status" value="1"/>
</dbReference>
<keyword evidence="1 3" id="KW-0853">WD repeat</keyword>
<dbReference type="PROSITE" id="PS50294">
    <property type="entry name" value="WD_REPEATS_REGION"/>
    <property type="match status" value="2"/>
</dbReference>
<organism evidence="5 6">
    <name type="scientific">Clonostachys byssicola</name>
    <dbReference type="NCBI Taxonomy" id="160290"/>
    <lineage>
        <taxon>Eukaryota</taxon>
        <taxon>Fungi</taxon>
        <taxon>Dikarya</taxon>
        <taxon>Ascomycota</taxon>
        <taxon>Pezizomycotina</taxon>
        <taxon>Sordariomycetes</taxon>
        <taxon>Hypocreomycetidae</taxon>
        <taxon>Hypocreales</taxon>
        <taxon>Bionectriaceae</taxon>
        <taxon>Clonostachys</taxon>
    </lineage>
</organism>
<dbReference type="EMBL" id="CABFNO020001405">
    <property type="protein sequence ID" value="CAG9986827.1"/>
    <property type="molecule type" value="Genomic_DNA"/>
</dbReference>
<keyword evidence="6" id="KW-1185">Reference proteome</keyword>
<dbReference type="InterPro" id="IPR015943">
    <property type="entry name" value="WD40/YVTN_repeat-like_dom_sf"/>
</dbReference>
<sequence length="1501" mass="171548">MGFLPSSRPLELRGRHHEDLPLHAKIRDLFSNAPTNDHVKVHFVEKIWPEIESGYALLMREMREYCTRHVKVPHTVTGRVKSRESIEESIARREEYRITHGKGLYVTLHEILDDMHDLTGIRITVDFLSDTEPANEFIRRTFQQTKDSNIFPRHRSVGKDWKALFGAYESTNHHVTVRSDLPDISHKFDNVCFEIQVTCLAESLYNKLAHPLLYKENYGRISRKEEMVIDLSHGIALCFSICHLLMQDKLEDQAKSIDEPGLRDAIIWASDDPESEPSHEAMDALAKLTPEVISEKAQENNGFTLSESPKDVNSNGDLWTSFVEKIENYDLGFAEVKMAIENQTETLRQFQLDERDKQCLCDLLVINPEDHKALIERTKGGLLEDAYRWILRHETYCRFRRDQERRLLWIKGDPAKGKTMLLCGIIDELKKETTQPIAYFFCQATQEQNQRSAPTVLRSLIWLLCQQRPELVLYIRESYSVQGKKLFEGPYALSALEKFLRVMLCDPVLASAVFVIDALDECSDGDRRDIIRLIIELSGIFDVKWLFSSRNCPDIEDQFRNDCSDIEVSLELNKAPISTAVKYFIEKKVDHLEQIKRYDPKLKQNIFETLQYKASDTFLWVALVCEELARPETRRYYTMQKLREMPQELSDLYERMIEQIFASKHGNILKQILATACTSFRPLAINELYTLVTELKEVGIRLKDFGVVVKDCGSFLTTHERTVYFVHQTAQDFLVKSMRILTDGIPHQHLHMFKRSLAVLKGLDKNIYNLENPGALIEEITVPRLDPLAGLEYPCVFWVDHLEKVPNWCTRTGQEIEVFFRGQLLSWLEAASLLKKVPEAVRAVKKLKSIIGEQRNQSLNDLAEDSQRLVFSFQQVIEMAPLQVYGSALVFSPMSSFVRQNYQEEEITRVKISSGLPIAWDAVCAHTLQGHMGTINTVAFSHDGCEIASSSYDATVRIWDTSSGQCVQKLSFSPRAVGMSFSHDKQLLAIASEYVNHPIKIWELRAQEFAQDIIINGEKSTRWVQFSPQRNELLIFLDEGVTQSVEVWDLSTSSCVRTINTSWSTDGRKLASTPSADYQEVTVWNLNTGNRLLEFEDRHPASFSATDPSLLALRFKDNKENKIEVRSTETGECIHRFPIDDLITYGLLCLGSTFLASAGYRSQRIKIWTFAGACTQTLSGHSKRISDLAYSPSKRLLASASEDRTVRLWDMSMDKPIAQETEDRQALVSSLNFSNNQRWLASAAIEKASDGGNCFSVKIWDVATQICIHTMSGSGNLGRADLIHLFFSQDDRWFACTTESTLKIWDTSNWGWILNIKNRYILDFSFSSNGCYAAILEEVFLESLFSRIRVWDLHAKARSYTINLDEINTRLLEFSGNGEWIAVAFSDKLRIYSLKSPAMMLSANISDIQVLQAASCTDLRFSTNIGTVYKEGDDDLQINSSDTWHSKTFNNYSISEDSEWVFKGDERILWISPDYRSSIAVTSSLLAMSSPSGGIVWGKLP</sequence>
<proteinExistence type="predicted"/>
<dbReference type="SUPFAM" id="SSF50998">
    <property type="entry name" value="Quinoprotein alcohol dehydrogenase-like"/>
    <property type="match status" value="1"/>
</dbReference>
<reference evidence="5 6" key="2">
    <citation type="submission" date="2021-10" db="EMBL/GenBank/DDBJ databases">
        <authorList>
            <person name="Piombo E."/>
        </authorList>
    </citation>
    <scope>NUCLEOTIDE SEQUENCE [LARGE SCALE GENOMIC DNA]</scope>
</reference>
<feature type="domain" description="NACHT" evidence="4">
    <location>
        <begin position="406"/>
        <end position="550"/>
    </location>
</feature>
<keyword evidence="2" id="KW-0677">Repeat</keyword>
<dbReference type="SUPFAM" id="SSF117289">
    <property type="entry name" value="Nucleoporin domain"/>
    <property type="match status" value="1"/>
</dbReference>
<dbReference type="PROSITE" id="PS50837">
    <property type="entry name" value="NACHT"/>
    <property type="match status" value="1"/>
</dbReference>
<name>A0A9N9UHE5_9HYPO</name>
<dbReference type="InterPro" id="IPR027417">
    <property type="entry name" value="P-loop_NTPase"/>
</dbReference>
<evidence type="ECO:0000256" key="3">
    <source>
        <dbReference type="PROSITE-ProRule" id="PRU00221"/>
    </source>
</evidence>
<dbReference type="PANTHER" id="PTHR10039">
    <property type="entry name" value="AMELOGENIN"/>
    <property type="match status" value="1"/>
</dbReference>
<dbReference type="InterPro" id="IPR011047">
    <property type="entry name" value="Quinoprotein_ADH-like_sf"/>
</dbReference>
<dbReference type="InterPro" id="IPR019775">
    <property type="entry name" value="WD40_repeat_CS"/>
</dbReference>
<dbReference type="SMART" id="SM00320">
    <property type="entry name" value="WD40"/>
    <property type="match status" value="7"/>
</dbReference>
<dbReference type="OrthoDB" id="538223at2759"/>
<feature type="repeat" description="WD" evidence="3">
    <location>
        <begin position="1178"/>
        <end position="1219"/>
    </location>
</feature>
<gene>
    <name evidence="5" type="ORF">CBYS24578_00008026</name>
</gene>
<dbReference type="CDD" id="cd05399">
    <property type="entry name" value="NT_Rel-Spo_like"/>
    <property type="match status" value="1"/>
</dbReference>
<dbReference type="GO" id="GO:0015969">
    <property type="term" value="P:guanosine tetraphosphate metabolic process"/>
    <property type="evidence" value="ECO:0007669"/>
    <property type="project" value="InterPro"/>
</dbReference>
<reference evidence="6" key="1">
    <citation type="submission" date="2019-06" db="EMBL/GenBank/DDBJ databases">
        <authorList>
            <person name="Broberg M."/>
        </authorList>
    </citation>
    <scope>NUCLEOTIDE SEQUENCE [LARGE SCALE GENOMIC DNA]</scope>
</reference>
<dbReference type="Gene3D" id="3.30.460.10">
    <property type="entry name" value="Beta Polymerase, domain 2"/>
    <property type="match status" value="1"/>
</dbReference>
<dbReference type="SUPFAM" id="SSF81301">
    <property type="entry name" value="Nucleotidyltransferase"/>
    <property type="match status" value="1"/>
</dbReference>
<dbReference type="PROSITE" id="PS00678">
    <property type="entry name" value="WD_REPEATS_1"/>
    <property type="match status" value="2"/>
</dbReference>
<evidence type="ECO:0000256" key="2">
    <source>
        <dbReference type="ARBA" id="ARBA00022737"/>
    </source>
</evidence>